<dbReference type="Gene3D" id="3.30.2010.10">
    <property type="entry name" value="Metalloproteases ('zincins'), catalytic domain"/>
    <property type="match status" value="1"/>
</dbReference>
<feature type="domain" description="WLM" evidence="2">
    <location>
        <begin position="11"/>
        <end position="259"/>
    </location>
</feature>
<feature type="region of interest" description="Disordered" evidence="1">
    <location>
        <begin position="263"/>
        <end position="302"/>
    </location>
</feature>
<dbReference type="GO" id="GO:0006281">
    <property type="term" value="P:DNA repair"/>
    <property type="evidence" value="ECO:0007669"/>
    <property type="project" value="TreeGrafter"/>
</dbReference>
<dbReference type="PANTHER" id="PTHR46622">
    <property type="entry name" value="DNA-DEPENDENT METALLOPROTEASE WSS1"/>
    <property type="match status" value="1"/>
</dbReference>
<comment type="caution">
    <text evidence="3">The sequence shown here is derived from an EMBL/GenBank/DDBJ whole genome shotgun (WGS) entry which is preliminary data.</text>
</comment>
<feature type="region of interest" description="Disordered" evidence="1">
    <location>
        <begin position="327"/>
        <end position="396"/>
    </location>
</feature>
<dbReference type="Pfam" id="PF08325">
    <property type="entry name" value="WLM"/>
    <property type="match status" value="1"/>
</dbReference>
<dbReference type="Proteomes" id="UP001203852">
    <property type="component" value="Unassembled WGS sequence"/>
</dbReference>
<feature type="compositionally biased region" description="Acidic residues" evidence="1">
    <location>
        <begin position="271"/>
        <end position="291"/>
    </location>
</feature>
<evidence type="ECO:0000259" key="2">
    <source>
        <dbReference type="PROSITE" id="PS51397"/>
    </source>
</evidence>
<dbReference type="InterPro" id="IPR053000">
    <property type="entry name" value="WSS1-like_metalloprotease"/>
</dbReference>
<sequence>MPLNTLRLNHQKSSHPNDRIVFIKPLPRPASDQASYDLADTFLRAIAAQCLPLMKNHYLSVTTLEEYEPNREFIGRNFNNGEIIQLVLRSKNGGWVPFRMVQMVMMHELAHNTHMNHGKGFWKARNIYAEEMKGLWAKGYTGEGFWGGGRTLSDMSTVMGNNVLTSRELEGLPLCGGTYRSRRRKRKAGGDGKELTWKEKKERRIEKKFGRNGVALGEDENARINLEISRKGPIGGKPRVAQSKRGRELRVAAALARFETNKQEVATLKEQDEETGEEEYEDADGDLEDATDGSGKMILDSQGHGMVRICEDEDTDDANVKREMEELEGLDRYFKPVQHAGSRDDEARTQPTQPIPIDDMPQKKNADDNEDRRSTEASTAAKRESPAQAPKAPKSMSIDELQADAHPVPFKNFTTSSKTLVACPICSLENPRLNATCMACAHVLDPKKDPRHWSCQSEACKDSGSVYLNAGDVGVCGICGVRRGA</sequence>
<evidence type="ECO:0000313" key="4">
    <source>
        <dbReference type="Proteomes" id="UP001203852"/>
    </source>
</evidence>
<protein>
    <submittedName>
        <fullName evidence="3">WLM domain-containing protein</fullName>
    </submittedName>
</protein>
<dbReference type="GO" id="GO:0005634">
    <property type="term" value="C:nucleus"/>
    <property type="evidence" value="ECO:0007669"/>
    <property type="project" value="TreeGrafter"/>
</dbReference>
<dbReference type="AlphaFoldDB" id="A0AAN6DS72"/>
<organism evidence="3 4">
    <name type="scientific">Exophiala viscosa</name>
    <dbReference type="NCBI Taxonomy" id="2486360"/>
    <lineage>
        <taxon>Eukaryota</taxon>
        <taxon>Fungi</taxon>
        <taxon>Dikarya</taxon>
        <taxon>Ascomycota</taxon>
        <taxon>Pezizomycotina</taxon>
        <taxon>Eurotiomycetes</taxon>
        <taxon>Chaetothyriomycetidae</taxon>
        <taxon>Chaetothyriales</taxon>
        <taxon>Herpotrichiellaceae</taxon>
        <taxon>Exophiala</taxon>
    </lineage>
</organism>
<accession>A0AAN6DS72</accession>
<proteinExistence type="predicted"/>
<feature type="compositionally biased region" description="Basic and acidic residues" evidence="1">
    <location>
        <begin position="360"/>
        <end position="385"/>
    </location>
</feature>
<name>A0AAN6DS72_9EURO</name>
<dbReference type="PANTHER" id="PTHR46622:SF1">
    <property type="entry name" value="DNA-DEPENDENT METALLOPROTEASE WSS1"/>
    <property type="match status" value="1"/>
</dbReference>
<dbReference type="GO" id="GO:0008237">
    <property type="term" value="F:metallopeptidase activity"/>
    <property type="evidence" value="ECO:0007669"/>
    <property type="project" value="TreeGrafter"/>
</dbReference>
<reference evidence="3" key="1">
    <citation type="journal article" date="2022" name="bioRxiv">
        <title>Deciphering the potential niche of two novel black yeast fungi from a biological soil crust based on their genomes, phenotypes, and melanin regulation.</title>
        <authorList>
            <consortium name="DOE Joint Genome Institute"/>
            <person name="Carr E.C."/>
            <person name="Barton Q."/>
            <person name="Grambo S."/>
            <person name="Sullivan M."/>
            <person name="Renfro C.M."/>
            <person name="Kuo A."/>
            <person name="Pangilinan J."/>
            <person name="Lipzen A."/>
            <person name="Keymanesh K."/>
            <person name="Savage E."/>
            <person name="Barry K."/>
            <person name="Grigoriev I.V."/>
            <person name="Riekhof W.R."/>
            <person name="Harris S.S."/>
        </authorList>
    </citation>
    <scope>NUCLEOTIDE SEQUENCE</scope>
    <source>
        <strain evidence="3">JF 03-4F</strain>
    </source>
</reference>
<dbReference type="EMBL" id="MU404356">
    <property type="protein sequence ID" value="KAI1611576.1"/>
    <property type="molecule type" value="Genomic_DNA"/>
</dbReference>
<dbReference type="InterPro" id="IPR013536">
    <property type="entry name" value="WLM_dom"/>
</dbReference>
<dbReference type="PROSITE" id="PS51397">
    <property type="entry name" value="WLM"/>
    <property type="match status" value="1"/>
</dbReference>
<keyword evidence="4" id="KW-1185">Reference proteome</keyword>
<evidence type="ECO:0000256" key="1">
    <source>
        <dbReference type="SAM" id="MobiDB-lite"/>
    </source>
</evidence>
<gene>
    <name evidence="3" type="ORF">EDD36DRAFT_441719</name>
</gene>
<evidence type="ECO:0000313" key="3">
    <source>
        <dbReference type="EMBL" id="KAI1611576.1"/>
    </source>
</evidence>